<dbReference type="Gene3D" id="3.40.630.30">
    <property type="match status" value="1"/>
</dbReference>
<dbReference type="InterPro" id="IPR016181">
    <property type="entry name" value="Acyl_CoA_acyltransferase"/>
</dbReference>
<keyword evidence="2" id="KW-0012">Acyltransferase</keyword>
<organism evidence="5 6">
    <name type="scientific">Anaeromyces robustus</name>
    <dbReference type="NCBI Taxonomy" id="1754192"/>
    <lineage>
        <taxon>Eukaryota</taxon>
        <taxon>Fungi</taxon>
        <taxon>Fungi incertae sedis</taxon>
        <taxon>Chytridiomycota</taxon>
        <taxon>Chytridiomycota incertae sedis</taxon>
        <taxon>Neocallimastigomycetes</taxon>
        <taxon>Neocallimastigales</taxon>
        <taxon>Neocallimastigaceae</taxon>
        <taxon>Anaeromyces</taxon>
    </lineage>
</organism>
<dbReference type="EMBL" id="MCFG01000182">
    <property type="protein sequence ID" value="ORX79238.1"/>
    <property type="molecule type" value="Genomic_DNA"/>
</dbReference>
<evidence type="ECO:0000313" key="5">
    <source>
        <dbReference type="EMBL" id="ORX79238.1"/>
    </source>
</evidence>
<keyword evidence="1" id="KW-0808">Transferase</keyword>
<evidence type="ECO:0000256" key="3">
    <source>
        <dbReference type="SAM" id="Coils"/>
    </source>
</evidence>
<evidence type="ECO:0000256" key="1">
    <source>
        <dbReference type="ARBA" id="ARBA00022679"/>
    </source>
</evidence>
<gene>
    <name evidence="5" type="ORF">BCR32DRAFT_328210</name>
</gene>
<evidence type="ECO:0000313" key="6">
    <source>
        <dbReference type="Proteomes" id="UP000193944"/>
    </source>
</evidence>
<evidence type="ECO:0000259" key="4">
    <source>
        <dbReference type="PROSITE" id="PS51730"/>
    </source>
</evidence>
<reference evidence="5 6" key="2">
    <citation type="submission" date="2016-08" db="EMBL/GenBank/DDBJ databases">
        <title>Pervasive Adenine N6-methylation of Active Genes in Fungi.</title>
        <authorList>
            <consortium name="DOE Joint Genome Institute"/>
            <person name="Mondo S.J."/>
            <person name="Dannebaum R.O."/>
            <person name="Kuo R.C."/>
            <person name="Labutti K."/>
            <person name="Haridas S."/>
            <person name="Kuo A."/>
            <person name="Salamov A."/>
            <person name="Ahrendt S.R."/>
            <person name="Lipzen A."/>
            <person name="Sullivan W."/>
            <person name="Andreopoulos W.B."/>
            <person name="Clum A."/>
            <person name="Lindquist E."/>
            <person name="Daum C."/>
            <person name="Ramamoorthy G.K."/>
            <person name="Gryganskyi A."/>
            <person name="Culley D."/>
            <person name="Magnuson J.K."/>
            <person name="James T.Y."/>
            <person name="O'Malley M.A."/>
            <person name="Stajich J.E."/>
            <person name="Spatafora J.W."/>
            <person name="Visel A."/>
            <person name="Grigoriev I.V."/>
        </authorList>
    </citation>
    <scope>NUCLEOTIDE SEQUENCE [LARGE SCALE GENOMIC DNA]</scope>
    <source>
        <strain evidence="5 6">S4</strain>
    </source>
</reference>
<dbReference type="Proteomes" id="UP000193944">
    <property type="component" value="Unassembled WGS sequence"/>
</dbReference>
<dbReference type="Pfam" id="PF05301">
    <property type="entry name" value="Acetyltransf_16"/>
    <property type="match status" value="1"/>
</dbReference>
<feature type="domain" description="N-acetyltransferase" evidence="4">
    <location>
        <begin position="4"/>
        <end position="179"/>
    </location>
</feature>
<dbReference type="AlphaFoldDB" id="A0A1Y1X0V8"/>
<name>A0A1Y1X0V8_9FUNG</name>
<dbReference type="OrthoDB" id="447510at2759"/>
<evidence type="ECO:0000256" key="2">
    <source>
        <dbReference type="ARBA" id="ARBA00023315"/>
    </source>
</evidence>
<protein>
    <submittedName>
        <fullName evidence="5">DUF738-domain-containing protein</fullName>
    </submittedName>
</protein>
<dbReference type="CDD" id="cd04301">
    <property type="entry name" value="NAT_SF"/>
    <property type="match status" value="1"/>
</dbReference>
<keyword evidence="6" id="KW-1185">Reference proteome</keyword>
<dbReference type="PANTHER" id="PTHR12327">
    <property type="entry name" value="ALPHA-TUBULIN N-ACETYLTRANSFERASE 1"/>
    <property type="match status" value="1"/>
</dbReference>
<accession>A0A1Y1X0V8</accession>
<proteinExistence type="predicted"/>
<keyword evidence="3" id="KW-0175">Coiled coil</keyword>
<dbReference type="GO" id="GO:0005874">
    <property type="term" value="C:microtubule"/>
    <property type="evidence" value="ECO:0007669"/>
    <property type="project" value="InterPro"/>
</dbReference>
<reference evidence="5 6" key="1">
    <citation type="submission" date="2016-08" db="EMBL/GenBank/DDBJ databases">
        <title>A Parts List for Fungal Cellulosomes Revealed by Comparative Genomics.</title>
        <authorList>
            <consortium name="DOE Joint Genome Institute"/>
            <person name="Haitjema C.H."/>
            <person name="Gilmore S.P."/>
            <person name="Henske J.K."/>
            <person name="Solomon K.V."/>
            <person name="De Groot R."/>
            <person name="Kuo A."/>
            <person name="Mondo S.J."/>
            <person name="Salamov A.A."/>
            <person name="Labutti K."/>
            <person name="Zhao Z."/>
            <person name="Chiniquy J."/>
            <person name="Barry K."/>
            <person name="Brewer H.M."/>
            <person name="Purvine S.O."/>
            <person name="Wright A.T."/>
            <person name="Boxma B."/>
            <person name="Van Alen T."/>
            <person name="Hackstein J.H."/>
            <person name="Baker S.E."/>
            <person name="Grigoriev I.V."/>
            <person name="O'Malley M.A."/>
        </authorList>
    </citation>
    <scope>NUCLEOTIDE SEQUENCE [LARGE SCALE GENOMIC DNA]</scope>
    <source>
        <strain evidence="5 6">S4</strain>
    </source>
</reference>
<comment type="caution">
    <text evidence="5">The sequence shown here is derived from an EMBL/GenBank/DDBJ whole genome shotgun (WGS) entry which is preliminary data.</text>
</comment>
<dbReference type="STRING" id="1754192.A0A1Y1X0V8"/>
<dbReference type="GO" id="GO:0019799">
    <property type="term" value="F:tubulin N-acetyltransferase activity"/>
    <property type="evidence" value="ECO:0007669"/>
    <property type="project" value="InterPro"/>
</dbReference>
<sequence length="180" mass="21619">MITQDFEINFNELKIYSLTFQDIKLLKRNNNKKYKELEVQIKELGKESAKWQNLNYPITTLDIIENHPDQILYFICGRNDIIIGYIKIGRKKLYLYDKNSTCHELIPLSVLDFLITTKYQRKGIGHFLFEFMLKKENVIANNIAYDRPSNRLTSFLKNYYHFTKDIPQYNNFMIFETFAF</sequence>
<dbReference type="InterPro" id="IPR007965">
    <property type="entry name" value="GNAT_ATAT"/>
</dbReference>
<dbReference type="PROSITE" id="PS51730">
    <property type="entry name" value="GNAT_ATAT"/>
    <property type="match status" value="1"/>
</dbReference>
<dbReference type="SUPFAM" id="SSF55729">
    <property type="entry name" value="Acyl-CoA N-acyltransferases (Nat)"/>
    <property type="match status" value="1"/>
</dbReference>
<feature type="coiled-coil region" evidence="3">
    <location>
        <begin position="27"/>
        <end position="54"/>
    </location>
</feature>
<dbReference type="InterPro" id="IPR038746">
    <property type="entry name" value="Atat"/>
</dbReference>
<dbReference type="PANTHER" id="PTHR12327:SF0">
    <property type="entry name" value="ALPHA-TUBULIN N-ACETYLTRANSFERASE 1"/>
    <property type="match status" value="1"/>
</dbReference>